<organism evidence="2 3">
    <name type="scientific">Parasitella parasitica</name>
    <dbReference type="NCBI Taxonomy" id="35722"/>
    <lineage>
        <taxon>Eukaryota</taxon>
        <taxon>Fungi</taxon>
        <taxon>Fungi incertae sedis</taxon>
        <taxon>Mucoromycota</taxon>
        <taxon>Mucoromycotina</taxon>
        <taxon>Mucoromycetes</taxon>
        <taxon>Mucorales</taxon>
        <taxon>Mucorineae</taxon>
        <taxon>Mucoraceae</taxon>
        <taxon>Parasitella</taxon>
    </lineage>
</organism>
<keyword evidence="1" id="KW-0732">Signal</keyword>
<sequence>MQIKFLTLGFLFAALTLVSADAVKAKDITIKAKNTGSCIAKNIKVKKVLNNLDVNVAGDKKRSLRRRRANI</sequence>
<dbReference type="Proteomes" id="UP000054107">
    <property type="component" value="Unassembled WGS sequence"/>
</dbReference>
<protein>
    <submittedName>
        <fullName evidence="2">Uncharacterized protein</fullName>
    </submittedName>
</protein>
<feature type="signal peptide" evidence="1">
    <location>
        <begin position="1"/>
        <end position="20"/>
    </location>
</feature>
<gene>
    <name evidence="2" type="primary">PARPA_00841.1 scaffold 1159</name>
</gene>
<name>A0A0B7MW98_9FUNG</name>
<dbReference type="EMBL" id="LN719301">
    <property type="protein sequence ID" value="CEP07545.1"/>
    <property type="molecule type" value="Genomic_DNA"/>
</dbReference>
<feature type="chain" id="PRO_5002120450" evidence="1">
    <location>
        <begin position="21"/>
        <end position="71"/>
    </location>
</feature>
<accession>A0A0B7MW98</accession>
<proteinExistence type="predicted"/>
<dbReference type="AlphaFoldDB" id="A0A0B7MW98"/>
<evidence type="ECO:0000313" key="2">
    <source>
        <dbReference type="EMBL" id="CEP07545.1"/>
    </source>
</evidence>
<keyword evidence="3" id="KW-1185">Reference proteome</keyword>
<evidence type="ECO:0000313" key="3">
    <source>
        <dbReference type="Proteomes" id="UP000054107"/>
    </source>
</evidence>
<evidence type="ECO:0000256" key="1">
    <source>
        <dbReference type="SAM" id="SignalP"/>
    </source>
</evidence>
<reference evidence="2 3" key="1">
    <citation type="submission" date="2014-09" db="EMBL/GenBank/DDBJ databases">
        <authorList>
            <person name="Ellenberger Sabrina"/>
        </authorList>
    </citation>
    <scope>NUCLEOTIDE SEQUENCE [LARGE SCALE GENOMIC DNA]</scope>
    <source>
        <strain evidence="2 3">CBS 412.66</strain>
    </source>
</reference>